<dbReference type="RefSeq" id="WP_092319317.1">
    <property type="nucleotide sequence ID" value="NZ_FOKY01000010.1"/>
</dbReference>
<sequence length="159" mass="17086">MRLLTLPLMVLGFLAMTSCKFFQDYNGNGSGIVLDGNALTFIANFKKQDLYVTSMNQDLSNQAIIDIFTGDIILNSASSSAYGGNLKFVRSLSGTKAVYRIISGSSSGKYALLHYDHLNRSSHSEAVILSSSFVDDDSQLSESTAITQGSGDLYGKVSS</sequence>
<evidence type="ECO:0008006" key="4">
    <source>
        <dbReference type="Google" id="ProtNLM"/>
    </source>
</evidence>
<feature type="chain" id="PRO_5015185304" description="Lipoprotein" evidence="1">
    <location>
        <begin position="23"/>
        <end position="159"/>
    </location>
</feature>
<keyword evidence="3" id="KW-1185">Reference proteome</keyword>
<dbReference type="EMBL" id="FOKY01000010">
    <property type="protein sequence ID" value="SFB84257.1"/>
    <property type="molecule type" value="Genomic_DNA"/>
</dbReference>
<protein>
    <recommendedName>
        <fullName evidence="4">Lipoprotein</fullName>
    </recommendedName>
</protein>
<evidence type="ECO:0000313" key="3">
    <source>
        <dbReference type="Proteomes" id="UP000240042"/>
    </source>
</evidence>
<dbReference type="PROSITE" id="PS51257">
    <property type="entry name" value="PROKAR_LIPOPROTEIN"/>
    <property type="match status" value="1"/>
</dbReference>
<keyword evidence="1" id="KW-0732">Signal</keyword>
<organism evidence="2 3">
    <name type="scientific">Brevinema andersonii</name>
    <dbReference type="NCBI Taxonomy" id="34097"/>
    <lineage>
        <taxon>Bacteria</taxon>
        <taxon>Pseudomonadati</taxon>
        <taxon>Spirochaetota</taxon>
        <taxon>Spirochaetia</taxon>
        <taxon>Brevinematales</taxon>
        <taxon>Brevinemataceae</taxon>
        <taxon>Brevinema</taxon>
    </lineage>
</organism>
<dbReference type="Proteomes" id="UP000240042">
    <property type="component" value="Unassembled WGS sequence"/>
</dbReference>
<feature type="signal peptide" evidence="1">
    <location>
        <begin position="1"/>
        <end position="22"/>
    </location>
</feature>
<gene>
    <name evidence="2" type="ORF">SAMN02745150_01035</name>
</gene>
<accession>A0A1I1EB59</accession>
<evidence type="ECO:0000256" key="1">
    <source>
        <dbReference type="SAM" id="SignalP"/>
    </source>
</evidence>
<proteinExistence type="predicted"/>
<dbReference type="AlphaFoldDB" id="A0A1I1EB59"/>
<evidence type="ECO:0000313" key="2">
    <source>
        <dbReference type="EMBL" id="SFB84257.1"/>
    </source>
</evidence>
<reference evidence="3" key="1">
    <citation type="submission" date="2016-10" db="EMBL/GenBank/DDBJ databases">
        <authorList>
            <person name="Varghese N."/>
            <person name="Submissions S."/>
        </authorList>
    </citation>
    <scope>NUCLEOTIDE SEQUENCE [LARGE SCALE GENOMIC DNA]</scope>
    <source>
        <strain evidence="3">ATCC 43811</strain>
    </source>
</reference>
<name>A0A1I1EB59_BREAD</name>